<feature type="transmembrane region" description="Helical" evidence="14">
    <location>
        <begin position="12"/>
        <end position="31"/>
    </location>
</feature>
<dbReference type="SUPFAM" id="SSF48264">
    <property type="entry name" value="Cytochrome P450"/>
    <property type="match status" value="1"/>
</dbReference>
<keyword evidence="9" id="KW-0503">Monooxygenase</keyword>
<accession>A0AAI8YFG3</accession>
<dbReference type="AlphaFoldDB" id="A0AAI8YFG3"/>
<gene>
    <name evidence="15" type="ORF">KHLLAP_LOCUS3269</name>
</gene>
<dbReference type="InterPro" id="IPR001128">
    <property type="entry name" value="Cyt_P450"/>
</dbReference>
<evidence type="ECO:0000256" key="4">
    <source>
        <dbReference type="ARBA" id="ARBA00022617"/>
    </source>
</evidence>
<keyword evidence="7 13" id="KW-0408">Iron</keyword>
<organism evidence="15 16">
    <name type="scientific">Anthostomella pinea</name>
    <dbReference type="NCBI Taxonomy" id="933095"/>
    <lineage>
        <taxon>Eukaryota</taxon>
        <taxon>Fungi</taxon>
        <taxon>Dikarya</taxon>
        <taxon>Ascomycota</taxon>
        <taxon>Pezizomycotina</taxon>
        <taxon>Sordariomycetes</taxon>
        <taxon>Xylariomycetidae</taxon>
        <taxon>Xylariales</taxon>
        <taxon>Xylariaceae</taxon>
        <taxon>Anthostomella</taxon>
    </lineage>
</organism>
<evidence type="ECO:0000256" key="13">
    <source>
        <dbReference type="PIRSR" id="PIRSR602401-1"/>
    </source>
</evidence>
<sequence>MAPQLQAVLSSSYLVPMIGCLFFITFILSYISSWRRLRHIDGPLLASISYLWMFRTSLTGEQAARYGTISQKYGRLARIGPNDLLTSDPEVLRRMNGARSKYGRSSWYRAMRMDPYADSLFTQMDAGAHDRLKAQLAFGYGGRENPTIERGIDEQVANLVALVRRKYLSTGGEGTTGPRLRPMDLATVVNYFTLDAITRVAYGRAFGYLETDSDVFSYIEASEAQVPIMVLLADVPYLARIAYSDTVLKLFGPKTTDKKGMGQMLAVAQKVVGERFGPEAKDRQDMMGSFVRHGVPRRQCEAEVIFQIIAGSDTTATAIRGTMLHLMSMPSAYLRLREEVDAAAAAGRISSPIQVDEARQLEYLQAVILEGLRMNPPFSGLIMKEVPRGGDTIDGKFVPEGTRVGQSILAIMRSPTIFGQDADVFRPERWLGGIESEDNTRHREMAQAVDLLFGHGRWGCSGKAVAFMELNKVYVELLRNFDFQLIDVRKPVESKNYNIFFQKNMWVKVTERTKS</sequence>
<dbReference type="GO" id="GO:0005506">
    <property type="term" value="F:iron ion binding"/>
    <property type="evidence" value="ECO:0007669"/>
    <property type="project" value="InterPro"/>
</dbReference>
<comment type="similarity">
    <text evidence="3">Belongs to the cytochrome P450 family.</text>
</comment>
<keyword evidence="16" id="KW-1185">Reference proteome</keyword>
<dbReference type="Pfam" id="PF00067">
    <property type="entry name" value="p450"/>
    <property type="match status" value="1"/>
</dbReference>
<evidence type="ECO:0000313" key="15">
    <source>
        <dbReference type="EMBL" id="CAJ2502801.1"/>
    </source>
</evidence>
<dbReference type="EMBL" id="CAUWAG010000004">
    <property type="protein sequence ID" value="CAJ2502801.1"/>
    <property type="molecule type" value="Genomic_DNA"/>
</dbReference>
<dbReference type="InterPro" id="IPR002401">
    <property type="entry name" value="Cyt_P450_E_grp-I"/>
</dbReference>
<keyword evidence="6" id="KW-0560">Oxidoreductase</keyword>
<keyword evidence="14" id="KW-0472">Membrane</keyword>
<evidence type="ECO:0000256" key="3">
    <source>
        <dbReference type="ARBA" id="ARBA00010617"/>
    </source>
</evidence>
<name>A0AAI8YFG3_9PEZI</name>
<keyword evidence="8" id="KW-0843">Virulence</keyword>
<evidence type="ECO:0000256" key="9">
    <source>
        <dbReference type="ARBA" id="ARBA00023033"/>
    </source>
</evidence>
<keyword evidence="4 13" id="KW-0349">Heme</keyword>
<evidence type="ECO:0000256" key="12">
    <source>
        <dbReference type="ARBA" id="ARBA00079990"/>
    </source>
</evidence>
<evidence type="ECO:0000256" key="5">
    <source>
        <dbReference type="ARBA" id="ARBA00022723"/>
    </source>
</evidence>
<dbReference type="InterPro" id="IPR050121">
    <property type="entry name" value="Cytochrome_P450_monoxygenase"/>
</dbReference>
<dbReference type="FunFam" id="1.10.630.10:FF:000076">
    <property type="entry name" value="Cytochrome P450 monooxygenase"/>
    <property type="match status" value="1"/>
</dbReference>
<reference evidence="15" key="1">
    <citation type="submission" date="2023-10" db="EMBL/GenBank/DDBJ databases">
        <authorList>
            <person name="Hackl T."/>
        </authorList>
    </citation>
    <scope>NUCLEOTIDE SEQUENCE</scope>
</reference>
<protein>
    <recommendedName>
        <fullName evidence="11">Cytochrome P450 monooxygenase ABA1</fullName>
    </recommendedName>
    <alternativeName>
        <fullName evidence="12">Abscisic acid biosynthesis protein 1</fullName>
    </alternativeName>
    <alternativeName>
        <fullName evidence="10">Cytochrome P450 monooxygenase aba1</fullName>
    </alternativeName>
</protein>
<comment type="pathway">
    <text evidence="2">Hormone biosynthesis.</text>
</comment>
<dbReference type="Proteomes" id="UP001295740">
    <property type="component" value="Unassembled WGS sequence"/>
</dbReference>
<evidence type="ECO:0000256" key="11">
    <source>
        <dbReference type="ARBA" id="ARBA00068222"/>
    </source>
</evidence>
<dbReference type="PRINTS" id="PR00463">
    <property type="entry name" value="EP450I"/>
</dbReference>
<dbReference type="InterPro" id="IPR036396">
    <property type="entry name" value="Cyt_P450_sf"/>
</dbReference>
<evidence type="ECO:0000256" key="6">
    <source>
        <dbReference type="ARBA" id="ARBA00023002"/>
    </source>
</evidence>
<evidence type="ECO:0000313" key="16">
    <source>
        <dbReference type="Proteomes" id="UP001295740"/>
    </source>
</evidence>
<evidence type="ECO:0000256" key="7">
    <source>
        <dbReference type="ARBA" id="ARBA00023004"/>
    </source>
</evidence>
<dbReference type="PANTHER" id="PTHR24305">
    <property type="entry name" value="CYTOCHROME P450"/>
    <property type="match status" value="1"/>
</dbReference>
<evidence type="ECO:0000256" key="14">
    <source>
        <dbReference type="SAM" id="Phobius"/>
    </source>
</evidence>
<keyword evidence="14" id="KW-0812">Transmembrane</keyword>
<feature type="binding site" description="axial binding residue" evidence="13">
    <location>
        <position position="460"/>
    </location>
    <ligand>
        <name>heme</name>
        <dbReference type="ChEBI" id="CHEBI:30413"/>
    </ligand>
    <ligandPart>
        <name>Fe</name>
        <dbReference type="ChEBI" id="CHEBI:18248"/>
    </ligandPart>
</feature>
<dbReference type="GO" id="GO:0016705">
    <property type="term" value="F:oxidoreductase activity, acting on paired donors, with incorporation or reduction of molecular oxygen"/>
    <property type="evidence" value="ECO:0007669"/>
    <property type="project" value="InterPro"/>
</dbReference>
<dbReference type="GO" id="GO:0004497">
    <property type="term" value="F:monooxygenase activity"/>
    <property type="evidence" value="ECO:0007669"/>
    <property type="project" value="UniProtKB-KW"/>
</dbReference>
<dbReference type="Gene3D" id="1.10.630.10">
    <property type="entry name" value="Cytochrome P450"/>
    <property type="match status" value="1"/>
</dbReference>
<evidence type="ECO:0000256" key="2">
    <source>
        <dbReference type="ARBA" id="ARBA00004972"/>
    </source>
</evidence>
<comment type="cofactor">
    <cofactor evidence="1 13">
        <name>heme</name>
        <dbReference type="ChEBI" id="CHEBI:30413"/>
    </cofactor>
</comment>
<dbReference type="PANTHER" id="PTHR24305:SF77">
    <property type="entry name" value="CYTOCHROME P450 MONOOXYGENASE"/>
    <property type="match status" value="1"/>
</dbReference>
<keyword evidence="14" id="KW-1133">Transmembrane helix</keyword>
<keyword evidence="5 13" id="KW-0479">Metal-binding</keyword>
<dbReference type="PRINTS" id="PR00385">
    <property type="entry name" value="P450"/>
</dbReference>
<proteinExistence type="inferred from homology"/>
<dbReference type="GO" id="GO:0020037">
    <property type="term" value="F:heme binding"/>
    <property type="evidence" value="ECO:0007669"/>
    <property type="project" value="InterPro"/>
</dbReference>
<evidence type="ECO:0000256" key="1">
    <source>
        <dbReference type="ARBA" id="ARBA00001971"/>
    </source>
</evidence>
<comment type="caution">
    <text evidence="15">The sequence shown here is derived from an EMBL/GenBank/DDBJ whole genome shotgun (WGS) entry which is preliminary data.</text>
</comment>
<evidence type="ECO:0000256" key="10">
    <source>
        <dbReference type="ARBA" id="ARBA00067672"/>
    </source>
</evidence>
<evidence type="ECO:0000256" key="8">
    <source>
        <dbReference type="ARBA" id="ARBA00023026"/>
    </source>
</evidence>
<dbReference type="CDD" id="cd11060">
    <property type="entry name" value="CYP57A1-like"/>
    <property type="match status" value="1"/>
</dbReference>